<dbReference type="OrthoDB" id="437457at2759"/>
<evidence type="ECO:0000256" key="3">
    <source>
        <dbReference type="ARBA" id="ARBA00022833"/>
    </source>
</evidence>
<dbReference type="PROSITE" id="PS50865">
    <property type="entry name" value="ZF_MYND_2"/>
    <property type="match status" value="1"/>
</dbReference>
<dbReference type="PROSITE" id="PS01360">
    <property type="entry name" value="ZF_MYND_1"/>
    <property type="match status" value="1"/>
</dbReference>
<organism evidence="6 7">
    <name type="scientific">Dothidotthia symphoricarpi CBS 119687</name>
    <dbReference type="NCBI Taxonomy" id="1392245"/>
    <lineage>
        <taxon>Eukaryota</taxon>
        <taxon>Fungi</taxon>
        <taxon>Dikarya</taxon>
        <taxon>Ascomycota</taxon>
        <taxon>Pezizomycotina</taxon>
        <taxon>Dothideomycetes</taxon>
        <taxon>Pleosporomycetidae</taxon>
        <taxon>Pleosporales</taxon>
        <taxon>Dothidotthiaceae</taxon>
        <taxon>Dothidotthia</taxon>
    </lineage>
</organism>
<evidence type="ECO:0000259" key="5">
    <source>
        <dbReference type="PROSITE" id="PS50865"/>
    </source>
</evidence>
<keyword evidence="7" id="KW-1185">Reference proteome</keyword>
<evidence type="ECO:0000313" key="7">
    <source>
        <dbReference type="Proteomes" id="UP000799771"/>
    </source>
</evidence>
<evidence type="ECO:0000256" key="2">
    <source>
        <dbReference type="ARBA" id="ARBA00022771"/>
    </source>
</evidence>
<dbReference type="Gene3D" id="6.10.140.2220">
    <property type="match status" value="1"/>
</dbReference>
<dbReference type="GeneID" id="54405816"/>
<dbReference type="GO" id="GO:0008270">
    <property type="term" value="F:zinc ion binding"/>
    <property type="evidence" value="ECO:0007669"/>
    <property type="project" value="UniProtKB-KW"/>
</dbReference>
<dbReference type="Pfam" id="PF01753">
    <property type="entry name" value="zf-MYND"/>
    <property type="match status" value="1"/>
</dbReference>
<protein>
    <recommendedName>
        <fullName evidence="5">MYND-type domain-containing protein</fullName>
    </recommendedName>
</protein>
<dbReference type="PANTHER" id="PTHR10237">
    <property type="entry name" value="DEFORMED EPIDERMAL AUTOREGULATORY FACTOR 1 HOMOLOG SUPPRESSIN"/>
    <property type="match status" value="1"/>
</dbReference>
<evidence type="ECO:0000256" key="4">
    <source>
        <dbReference type="PROSITE-ProRule" id="PRU00134"/>
    </source>
</evidence>
<keyword evidence="1" id="KW-0479">Metal-binding</keyword>
<dbReference type="GO" id="GO:0005634">
    <property type="term" value="C:nucleus"/>
    <property type="evidence" value="ECO:0007669"/>
    <property type="project" value="TreeGrafter"/>
</dbReference>
<keyword evidence="3" id="KW-0862">Zinc</keyword>
<dbReference type="InterPro" id="IPR024119">
    <property type="entry name" value="TF_DEAF-1"/>
</dbReference>
<accession>A0A6A6ASR8</accession>
<keyword evidence="2 4" id="KW-0863">Zinc-finger</keyword>
<sequence>MADSTETNSILCAMCTEVGTKVCSGCHEIRYCSKQCQKSDWPIHKLLCKTLDDFSDDKRPQKDGREYKRGIYFPKAGETPHFVWLPFYGDPNTGTSVLDTAAVPELMEGLESIERWCIGDNQVLHRELDRHLHLATREQSFNRDQPSSGTPNKSLEKVDQELSDWFKGPILAFGSEHGAKWPHECYDLGPMDFRHLVDCLRVNHYGLGFEEEYVEGKGEKVVGVRLNCVGDENITLRDSLESVGLSKSICDSESHMATSVAERVGVSLVVRKIPLALGWRDRTFLGMPTHHNCGAAELDVDGDKGLWRAERFIVSPKTPQQLLRSMRNATPIGTLVVARRDGQPLKLALLMGIRDYTVSKARTTSTEGISIKEWTEKVLDSVSKEEFQVWYADYVCELLNDPHFDPQNA</sequence>
<dbReference type="InterPro" id="IPR002893">
    <property type="entry name" value="Znf_MYND"/>
</dbReference>
<dbReference type="GO" id="GO:0000981">
    <property type="term" value="F:DNA-binding transcription factor activity, RNA polymerase II-specific"/>
    <property type="evidence" value="ECO:0007669"/>
    <property type="project" value="TreeGrafter"/>
</dbReference>
<feature type="domain" description="MYND-type" evidence="5">
    <location>
        <begin position="12"/>
        <end position="48"/>
    </location>
</feature>
<gene>
    <name evidence="6" type="ORF">P153DRAFT_329293</name>
</gene>
<dbReference type="RefSeq" id="XP_033529087.1">
    <property type="nucleotide sequence ID" value="XM_033665384.1"/>
</dbReference>
<name>A0A6A6ASR8_9PLEO</name>
<reference evidence="6" key="1">
    <citation type="journal article" date="2020" name="Stud. Mycol.">
        <title>101 Dothideomycetes genomes: a test case for predicting lifestyles and emergence of pathogens.</title>
        <authorList>
            <person name="Haridas S."/>
            <person name="Albert R."/>
            <person name="Binder M."/>
            <person name="Bloem J."/>
            <person name="Labutti K."/>
            <person name="Salamov A."/>
            <person name="Andreopoulos B."/>
            <person name="Baker S."/>
            <person name="Barry K."/>
            <person name="Bills G."/>
            <person name="Bluhm B."/>
            <person name="Cannon C."/>
            <person name="Castanera R."/>
            <person name="Culley D."/>
            <person name="Daum C."/>
            <person name="Ezra D."/>
            <person name="Gonzalez J."/>
            <person name="Henrissat B."/>
            <person name="Kuo A."/>
            <person name="Liang C."/>
            <person name="Lipzen A."/>
            <person name="Lutzoni F."/>
            <person name="Magnuson J."/>
            <person name="Mondo S."/>
            <person name="Nolan M."/>
            <person name="Ohm R."/>
            <person name="Pangilinan J."/>
            <person name="Park H.-J."/>
            <person name="Ramirez L."/>
            <person name="Alfaro M."/>
            <person name="Sun H."/>
            <person name="Tritt A."/>
            <person name="Yoshinaga Y."/>
            <person name="Zwiers L.-H."/>
            <person name="Turgeon B."/>
            <person name="Goodwin S."/>
            <person name="Spatafora J."/>
            <person name="Crous P."/>
            <person name="Grigoriev I."/>
        </authorList>
    </citation>
    <scope>NUCLEOTIDE SEQUENCE</scope>
    <source>
        <strain evidence="6">CBS 119687</strain>
    </source>
</reference>
<dbReference type="AlphaFoldDB" id="A0A6A6ASR8"/>
<dbReference type="PANTHER" id="PTHR10237:SF14">
    <property type="entry name" value="MYND-TYPE DOMAIN-CONTAINING PROTEIN"/>
    <property type="match status" value="1"/>
</dbReference>
<dbReference type="Proteomes" id="UP000799771">
    <property type="component" value="Unassembled WGS sequence"/>
</dbReference>
<dbReference type="SUPFAM" id="SSF144232">
    <property type="entry name" value="HIT/MYND zinc finger-like"/>
    <property type="match status" value="1"/>
</dbReference>
<evidence type="ECO:0000256" key="1">
    <source>
        <dbReference type="ARBA" id="ARBA00022723"/>
    </source>
</evidence>
<proteinExistence type="predicted"/>
<evidence type="ECO:0000313" key="6">
    <source>
        <dbReference type="EMBL" id="KAF2134700.1"/>
    </source>
</evidence>
<dbReference type="EMBL" id="ML977497">
    <property type="protein sequence ID" value="KAF2134700.1"/>
    <property type="molecule type" value="Genomic_DNA"/>
</dbReference>